<keyword evidence="2" id="KW-1133">Transmembrane helix</keyword>
<dbReference type="PANTHER" id="PTHR35490:SF3">
    <property type="entry name" value="(WILD MALAYSIAN BANANA) HYPOTHETICAL PROTEIN"/>
    <property type="match status" value="1"/>
</dbReference>
<proteinExistence type="predicted"/>
<feature type="compositionally biased region" description="Low complexity" evidence="1">
    <location>
        <begin position="395"/>
        <end position="413"/>
    </location>
</feature>
<feature type="compositionally biased region" description="Low complexity" evidence="1">
    <location>
        <begin position="103"/>
        <end position="117"/>
    </location>
</feature>
<dbReference type="EMBL" id="GHES01035260">
    <property type="protein sequence ID" value="MPA65819.1"/>
    <property type="molecule type" value="Transcribed_RNA"/>
</dbReference>
<accession>A0A5B7BA60</accession>
<feature type="transmembrane region" description="Helical" evidence="2">
    <location>
        <begin position="365"/>
        <end position="386"/>
    </location>
</feature>
<sequence length="413" mass="45729">MPTFTTIAWETLLEPRDSYKNSLNSKQVTAKSDGDKEEEKEKKQIQTPNHIYISPALYITPELTPIPDSSSDSLSPSPYVVNRKRRGGGGKAVSRRVDGFEVQQQQGSQDDGSNSSGGDDDDRVSKSESSLQLPQEVVGDNFLGAEIVEDRNESSVAEDDFFDPRCDSSSVASSTELNDFGKQAENVTAMSNQGEFFDADEDFFSDGTISNVSPSNGPCMESELHSTRVSLLEEIERRKAVEEALDQMYSQWQRVGNLLSRAGLTFPIPSNASSSMQLEIDSVEQFCQELVVARFVAEAMGKGQARAEAQITAEATIGSKDQEISRLRDRLQYYEAVNHEMSQRNQEIIEVARRQRRRRKSRRRWLWGCVGLSVGIGVSVIAYSYLPQTSEHHPSLTSSDSSDTSCVSSSESA</sequence>
<keyword evidence="2" id="KW-0472">Membrane</keyword>
<reference evidence="3" key="1">
    <citation type="submission" date="2019-08" db="EMBL/GenBank/DDBJ databases">
        <title>Reference gene set and small RNA set construction with multiple tissues from Davidia involucrata Baill.</title>
        <authorList>
            <person name="Yang H."/>
            <person name="Zhou C."/>
            <person name="Li G."/>
            <person name="Wang J."/>
            <person name="Gao P."/>
            <person name="Wang M."/>
            <person name="Wang R."/>
            <person name="Zhao Y."/>
        </authorList>
    </citation>
    <scope>NUCLEOTIDE SEQUENCE</scope>
    <source>
        <tissue evidence="3">Mixed with DoveR01_LX</tissue>
    </source>
</reference>
<feature type="region of interest" description="Disordered" evidence="1">
    <location>
        <begin position="23"/>
        <end position="138"/>
    </location>
</feature>
<gene>
    <name evidence="3" type="ORF">Din_035260</name>
</gene>
<organism evidence="3">
    <name type="scientific">Davidia involucrata</name>
    <name type="common">Dove tree</name>
    <dbReference type="NCBI Taxonomy" id="16924"/>
    <lineage>
        <taxon>Eukaryota</taxon>
        <taxon>Viridiplantae</taxon>
        <taxon>Streptophyta</taxon>
        <taxon>Embryophyta</taxon>
        <taxon>Tracheophyta</taxon>
        <taxon>Spermatophyta</taxon>
        <taxon>Magnoliopsida</taxon>
        <taxon>eudicotyledons</taxon>
        <taxon>Gunneridae</taxon>
        <taxon>Pentapetalae</taxon>
        <taxon>asterids</taxon>
        <taxon>Cornales</taxon>
        <taxon>Nyssaceae</taxon>
        <taxon>Davidia</taxon>
    </lineage>
</organism>
<evidence type="ECO:0000313" key="3">
    <source>
        <dbReference type="EMBL" id="MPA65819.1"/>
    </source>
</evidence>
<dbReference type="PANTHER" id="PTHR35490">
    <property type="entry name" value="BACTERIOPHAGE N4 ADSORPTION B PROTEIN"/>
    <property type="match status" value="1"/>
</dbReference>
<protein>
    <submittedName>
        <fullName evidence="3">Uncharacterized protein</fullName>
    </submittedName>
</protein>
<evidence type="ECO:0000256" key="1">
    <source>
        <dbReference type="SAM" id="MobiDB-lite"/>
    </source>
</evidence>
<keyword evidence="2" id="KW-0812">Transmembrane</keyword>
<evidence type="ECO:0000256" key="2">
    <source>
        <dbReference type="SAM" id="Phobius"/>
    </source>
</evidence>
<name>A0A5B7BA60_DAVIN</name>
<feature type="compositionally biased region" description="Basic and acidic residues" evidence="1">
    <location>
        <begin position="32"/>
        <end position="44"/>
    </location>
</feature>
<dbReference type="AlphaFoldDB" id="A0A5B7BA60"/>
<feature type="compositionally biased region" description="Low complexity" evidence="1">
    <location>
        <begin position="65"/>
        <end position="81"/>
    </location>
</feature>
<feature type="region of interest" description="Disordered" evidence="1">
    <location>
        <begin position="391"/>
        <end position="413"/>
    </location>
</feature>